<proteinExistence type="predicted"/>
<gene>
    <name evidence="2" type="ORF">SAMN04489764_4513</name>
</gene>
<name>A0A1H1HJC5_9ACTN</name>
<evidence type="ECO:0000256" key="1">
    <source>
        <dbReference type="SAM" id="SignalP"/>
    </source>
</evidence>
<dbReference type="AlphaFoldDB" id="A0A1H1HJC5"/>
<keyword evidence="3" id="KW-1185">Reference proteome</keyword>
<accession>A0A1H1HJC5</accession>
<sequence>MKLRVATALVAAAVGASVLATASPAQASPIDVGPTRLHFDAGPEPIRKHGTLRLKGKLEVDCKNDYIEDFTSVHFADSCEDYAREHRLGYKKLDILFQPSGRHRWYHVRTIKTNRDGRFFTTVSAHHSGTWKVVFKGARRLGPSEASDYVKVYRHKHHHRHHRH</sequence>
<feature type="signal peptide" evidence="1">
    <location>
        <begin position="1"/>
        <end position="27"/>
    </location>
</feature>
<reference evidence="2 3" key="1">
    <citation type="submission" date="2016-10" db="EMBL/GenBank/DDBJ databases">
        <authorList>
            <person name="de Groot N.N."/>
        </authorList>
    </citation>
    <scope>NUCLEOTIDE SEQUENCE [LARGE SCALE GENOMIC DNA]</scope>
    <source>
        <strain evidence="2 3">DSM 43794</strain>
    </source>
</reference>
<organism evidence="2 3">
    <name type="scientific">Thermostaphylospora chromogena</name>
    <dbReference type="NCBI Taxonomy" id="35622"/>
    <lineage>
        <taxon>Bacteria</taxon>
        <taxon>Bacillati</taxon>
        <taxon>Actinomycetota</taxon>
        <taxon>Actinomycetes</taxon>
        <taxon>Streptosporangiales</taxon>
        <taxon>Thermomonosporaceae</taxon>
        <taxon>Thermostaphylospora</taxon>
    </lineage>
</organism>
<evidence type="ECO:0000313" key="3">
    <source>
        <dbReference type="Proteomes" id="UP000217103"/>
    </source>
</evidence>
<dbReference type="OrthoDB" id="3447380at2"/>
<dbReference type="EMBL" id="FNKK01000002">
    <property type="protein sequence ID" value="SDR25610.1"/>
    <property type="molecule type" value="Genomic_DNA"/>
</dbReference>
<dbReference type="Proteomes" id="UP000217103">
    <property type="component" value="Unassembled WGS sequence"/>
</dbReference>
<protein>
    <submittedName>
        <fullName evidence="2">Uncharacterized protein</fullName>
    </submittedName>
</protein>
<keyword evidence="1" id="KW-0732">Signal</keyword>
<feature type="chain" id="PRO_5011501697" evidence="1">
    <location>
        <begin position="28"/>
        <end position="164"/>
    </location>
</feature>
<evidence type="ECO:0000313" key="2">
    <source>
        <dbReference type="EMBL" id="SDR25610.1"/>
    </source>
</evidence>
<dbReference type="RefSeq" id="WP_093261735.1">
    <property type="nucleotide sequence ID" value="NZ_FNKK01000002.1"/>
</dbReference>